<dbReference type="Proteomes" id="UP001153636">
    <property type="component" value="Chromosome 1"/>
</dbReference>
<dbReference type="PANTHER" id="PTHR33936">
    <property type="entry name" value="PROTEIN CBG17840"/>
    <property type="match status" value="1"/>
</dbReference>
<dbReference type="SMART" id="SM00355">
    <property type="entry name" value="ZnF_C2H2"/>
    <property type="match status" value="2"/>
</dbReference>
<feature type="non-terminal residue" evidence="3">
    <location>
        <position position="86"/>
    </location>
</feature>
<dbReference type="InterPro" id="IPR013087">
    <property type="entry name" value="Znf_C2H2_type"/>
</dbReference>
<sequence length="86" mass="10417">MELCAHCGKQFSHKSDFYRHLRNVHKIEPVLKNNIKCLDCDSVHKTYEQLRNHYVTIHNYEIFKEVTKFNTEGEFATWKDNKEKKM</sequence>
<dbReference type="PROSITE" id="PS50157">
    <property type="entry name" value="ZINC_FINGER_C2H2_2"/>
    <property type="match status" value="1"/>
</dbReference>
<dbReference type="PANTHER" id="PTHR33936:SF24">
    <property type="entry name" value="C2H2-TYPE DOMAIN-CONTAINING PROTEIN"/>
    <property type="match status" value="1"/>
</dbReference>
<keyword evidence="1" id="KW-0479">Metal-binding</keyword>
<dbReference type="Pfam" id="PF00096">
    <property type="entry name" value="zf-C2H2"/>
    <property type="match status" value="1"/>
</dbReference>
<name>A0A9P0CDV3_9CUCU</name>
<dbReference type="PROSITE" id="PS00028">
    <property type="entry name" value="ZINC_FINGER_C2H2_1"/>
    <property type="match status" value="1"/>
</dbReference>
<dbReference type="InterPro" id="IPR052797">
    <property type="entry name" value="RegFact_GeneExpr_CellDeath"/>
</dbReference>
<feature type="non-terminal residue" evidence="3">
    <location>
        <position position="1"/>
    </location>
</feature>
<protein>
    <recommendedName>
        <fullName evidence="2">C2H2-type domain-containing protein</fullName>
    </recommendedName>
</protein>
<keyword evidence="4" id="KW-1185">Reference proteome</keyword>
<dbReference type="SUPFAM" id="SSF57667">
    <property type="entry name" value="beta-beta-alpha zinc fingers"/>
    <property type="match status" value="1"/>
</dbReference>
<feature type="domain" description="C2H2-type" evidence="2">
    <location>
        <begin position="2"/>
        <end position="30"/>
    </location>
</feature>
<proteinExistence type="predicted"/>
<dbReference type="EMBL" id="OV651813">
    <property type="protein sequence ID" value="CAH1099466.1"/>
    <property type="molecule type" value="Genomic_DNA"/>
</dbReference>
<evidence type="ECO:0000313" key="4">
    <source>
        <dbReference type="Proteomes" id="UP001153636"/>
    </source>
</evidence>
<evidence type="ECO:0000259" key="2">
    <source>
        <dbReference type="PROSITE" id="PS50157"/>
    </source>
</evidence>
<dbReference type="AlphaFoldDB" id="A0A9P0CDV3"/>
<organism evidence="3 4">
    <name type="scientific">Psylliodes chrysocephalus</name>
    <dbReference type="NCBI Taxonomy" id="3402493"/>
    <lineage>
        <taxon>Eukaryota</taxon>
        <taxon>Metazoa</taxon>
        <taxon>Ecdysozoa</taxon>
        <taxon>Arthropoda</taxon>
        <taxon>Hexapoda</taxon>
        <taxon>Insecta</taxon>
        <taxon>Pterygota</taxon>
        <taxon>Neoptera</taxon>
        <taxon>Endopterygota</taxon>
        <taxon>Coleoptera</taxon>
        <taxon>Polyphaga</taxon>
        <taxon>Cucujiformia</taxon>
        <taxon>Chrysomeloidea</taxon>
        <taxon>Chrysomelidae</taxon>
        <taxon>Galerucinae</taxon>
        <taxon>Alticini</taxon>
        <taxon>Psylliodes</taxon>
    </lineage>
</organism>
<dbReference type="OrthoDB" id="6365676at2759"/>
<evidence type="ECO:0000256" key="1">
    <source>
        <dbReference type="PROSITE-ProRule" id="PRU00042"/>
    </source>
</evidence>
<dbReference type="GO" id="GO:0008270">
    <property type="term" value="F:zinc ion binding"/>
    <property type="evidence" value="ECO:0007669"/>
    <property type="project" value="UniProtKB-KW"/>
</dbReference>
<gene>
    <name evidence="3" type="ORF">PSYICH_LOCUS467</name>
</gene>
<dbReference type="Gene3D" id="3.30.160.60">
    <property type="entry name" value="Classic Zinc Finger"/>
    <property type="match status" value="1"/>
</dbReference>
<accession>A0A9P0CDV3</accession>
<evidence type="ECO:0000313" key="3">
    <source>
        <dbReference type="EMBL" id="CAH1099466.1"/>
    </source>
</evidence>
<keyword evidence="1" id="KW-0863">Zinc-finger</keyword>
<reference evidence="3" key="1">
    <citation type="submission" date="2022-01" db="EMBL/GenBank/DDBJ databases">
        <authorList>
            <person name="King R."/>
        </authorList>
    </citation>
    <scope>NUCLEOTIDE SEQUENCE</scope>
</reference>
<keyword evidence="1" id="KW-0862">Zinc</keyword>
<dbReference type="InterPro" id="IPR036236">
    <property type="entry name" value="Znf_C2H2_sf"/>
</dbReference>